<dbReference type="Gene3D" id="1.10.1040.10">
    <property type="entry name" value="N-(1-d-carboxylethyl)-l-norvaline Dehydrogenase, domain 2"/>
    <property type="match status" value="1"/>
</dbReference>
<dbReference type="InterPro" id="IPR013328">
    <property type="entry name" value="6PGD_dom2"/>
</dbReference>
<evidence type="ECO:0000256" key="1">
    <source>
        <dbReference type="SAM" id="MobiDB-lite"/>
    </source>
</evidence>
<dbReference type="InterPro" id="IPR008927">
    <property type="entry name" value="6-PGluconate_DH-like_C_sf"/>
</dbReference>
<dbReference type="AlphaFoldDB" id="A0ABD1MK63"/>
<feature type="region of interest" description="Disordered" evidence="1">
    <location>
        <begin position="21"/>
        <end position="60"/>
    </location>
</feature>
<dbReference type="Proteomes" id="UP001603857">
    <property type="component" value="Unassembled WGS sequence"/>
</dbReference>
<feature type="compositionally biased region" description="Basic and acidic residues" evidence="1">
    <location>
        <begin position="44"/>
        <end position="60"/>
    </location>
</feature>
<organism evidence="2 3">
    <name type="scientific">Flemingia macrophylla</name>
    <dbReference type="NCBI Taxonomy" id="520843"/>
    <lineage>
        <taxon>Eukaryota</taxon>
        <taxon>Viridiplantae</taxon>
        <taxon>Streptophyta</taxon>
        <taxon>Embryophyta</taxon>
        <taxon>Tracheophyta</taxon>
        <taxon>Spermatophyta</taxon>
        <taxon>Magnoliopsida</taxon>
        <taxon>eudicotyledons</taxon>
        <taxon>Gunneridae</taxon>
        <taxon>Pentapetalae</taxon>
        <taxon>rosids</taxon>
        <taxon>fabids</taxon>
        <taxon>Fabales</taxon>
        <taxon>Fabaceae</taxon>
        <taxon>Papilionoideae</taxon>
        <taxon>50 kb inversion clade</taxon>
        <taxon>NPAAA clade</taxon>
        <taxon>indigoferoid/millettioid clade</taxon>
        <taxon>Phaseoleae</taxon>
        <taxon>Flemingia</taxon>
    </lineage>
</organism>
<protein>
    <submittedName>
        <fullName evidence="2">Uncharacterized protein</fullName>
    </submittedName>
</protein>
<keyword evidence="3" id="KW-1185">Reference proteome</keyword>
<accession>A0ABD1MK63</accession>
<reference evidence="2 3" key="1">
    <citation type="submission" date="2024-08" db="EMBL/GenBank/DDBJ databases">
        <title>Insights into the chromosomal genome structure of Flemingia macrophylla.</title>
        <authorList>
            <person name="Ding Y."/>
            <person name="Zhao Y."/>
            <person name="Bi W."/>
            <person name="Wu M."/>
            <person name="Zhao G."/>
            <person name="Gong Y."/>
            <person name="Li W."/>
            <person name="Zhang P."/>
        </authorList>
    </citation>
    <scope>NUCLEOTIDE SEQUENCE [LARGE SCALE GENOMIC DNA]</scope>
    <source>
        <strain evidence="2">DYQJB</strain>
        <tissue evidence="2">Leaf</tissue>
    </source>
</reference>
<comment type="caution">
    <text evidence="2">The sequence shown here is derived from an EMBL/GenBank/DDBJ whole genome shotgun (WGS) entry which is preliminary data.</text>
</comment>
<name>A0ABD1MK63_9FABA</name>
<evidence type="ECO:0000313" key="2">
    <source>
        <dbReference type="EMBL" id="KAL2336106.1"/>
    </source>
</evidence>
<sequence>MAKTSAQTYFLLWRRRDAQGEAGDLRRGGGGSGGVAEASVGSDGKSDVRGPSEVRAELQDLEPRARLDAREFMEGIRSGAAGSMALELFAERMLEKDFRLGVFAEYQVRDLGMGVDVVEAGDHDVVVVFPGASLWK</sequence>
<proteinExistence type="predicted"/>
<evidence type="ECO:0000313" key="3">
    <source>
        <dbReference type="Proteomes" id="UP001603857"/>
    </source>
</evidence>
<dbReference type="SUPFAM" id="SSF48179">
    <property type="entry name" value="6-phosphogluconate dehydrogenase C-terminal domain-like"/>
    <property type="match status" value="1"/>
</dbReference>
<gene>
    <name evidence="2" type="ORF">Fmac_010552</name>
</gene>
<dbReference type="EMBL" id="JBGMDY010000004">
    <property type="protein sequence ID" value="KAL2336106.1"/>
    <property type="molecule type" value="Genomic_DNA"/>
</dbReference>